<dbReference type="PANTHER" id="PTHR18866">
    <property type="entry name" value="CARBOXYLASE:PYRUVATE/ACETYL-COA/PROPIONYL-COA CARBOXYLASE"/>
    <property type="match status" value="1"/>
</dbReference>
<dbReference type="SMART" id="SM00878">
    <property type="entry name" value="Biotin_carb_C"/>
    <property type="match status" value="1"/>
</dbReference>
<feature type="domain" description="ATP-grasp" evidence="8">
    <location>
        <begin position="97"/>
        <end position="299"/>
    </location>
</feature>
<dbReference type="SUPFAM" id="SSF52440">
    <property type="entry name" value="PreATP-grasp domain"/>
    <property type="match status" value="1"/>
</dbReference>
<keyword evidence="2" id="KW-0436">Ligase</keyword>
<dbReference type="Gene3D" id="3.40.50.20">
    <property type="match status" value="1"/>
</dbReference>
<evidence type="ECO:0000259" key="7">
    <source>
        <dbReference type="PROSITE" id="PS50968"/>
    </source>
</evidence>
<dbReference type="InterPro" id="IPR001882">
    <property type="entry name" value="Biotin_BS"/>
</dbReference>
<evidence type="ECO:0000256" key="3">
    <source>
        <dbReference type="ARBA" id="ARBA00022741"/>
    </source>
</evidence>
<evidence type="ECO:0000313" key="11">
    <source>
        <dbReference type="Proteomes" id="UP001597023"/>
    </source>
</evidence>
<dbReference type="PROSITE" id="PS00867">
    <property type="entry name" value="CPSASE_2"/>
    <property type="match status" value="1"/>
</dbReference>
<sequence>MITSLLVANRGEIACRVFRTCRQLGIRTVAVHSDPDENALHARVADATVRLPGATPADTYLRGDLLVKAALAAGADAVHPGYGFLSENADFARAVRDAGLTWIGPPPEAIEAMASKTRAKELLGLTPLAEVTESDLPVLVKAAAGGGGRGMRVVRRLTDLDAELTAARAEALAAFGDDEVFVEPYIEDGRHVEVQILADAHGTVWALGTRDCSLQRRHQKVIEEAPAPGLTDALTAELYDTAVRAARAVDYTGAGTVEFLVADGRAHFLEMNTRLQVEHPVTEAVFGIDLVAAQIRVAEGERLEADPPRARGHAVEARLYAEDPAHDWAPQTGTLHRLAVPDSVRLDTGYTDGDTIGVHYDPLLAKAVAHAPTRAEAVRALADALDRATIHGPVTNRDLLVRSLRHKEFTSAHLDTGFYDRHLDELTSPAPDPYAPLAAALADAHARSRFGGWRNVPSQPQTKRYRMAGEDHEARYSPTRAGGFETEADGVRVVHADGDLVVLEVDGVRRRYEITRYGDQIYANSTHLTALPRFPDPTAQHAPGSLLAPMPGTVVRVAEGLAAGARVEAGQPLLWLEAMKMQHEIKAPTTGTLSALNAVPGQQVTVGSLLAVVELT</sequence>
<comment type="caution">
    <text evidence="10">The sequence shown here is derived from an EMBL/GenBank/DDBJ whole genome shotgun (WGS) entry which is preliminary data.</text>
</comment>
<dbReference type="Gene3D" id="3.30.1490.20">
    <property type="entry name" value="ATP-grasp fold, A domain"/>
    <property type="match status" value="1"/>
</dbReference>
<organism evidence="10 11">
    <name type="scientific">Streptomyces flavalbus</name>
    <dbReference type="NCBI Taxonomy" id="2665155"/>
    <lineage>
        <taxon>Bacteria</taxon>
        <taxon>Bacillati</taxon>
        <taxon>Actinomycetota</taxon>
        <taxon>Actinomycetes</taxon>
        <taxon>Kitasatosporales</taxon>
        <taxon>Streptomycetaceae</taxon>
        <taxon>Streptomyces</taxon>
    </lineage>
</organism>
<dbReference type="CDD" id="cd06850">
    <property type="entry name" value="biotinyl_domain"/>
    <property type="match status" value="1"/>
</dbReference>
<dbReference type="PANTHER" id="PTHR18866:SF126">
    <property type="entry name" value="BIOTIN CARBOXYLASE"/>
    <property type="match status" value="1"/>
</dbReference>
<dbReference type="InterPro" id="IPR005482">
    <property type="entry name" value="Biotin_COase_C"/>
</dbReference>
<dbReference type="InterPro" id="IPR011054">
    <property type="entry name" value="Rudment_hybrid_motif"/>
</dbReference>
<dbReference type="Pfam" id="PF21139">
    <property type="entry name" value="BT_MCC_alpha"/>
    <property type="match status" value="1"/>
</dbReference>
<dbReference type="PROSITE" id="PS00188">
    <property type="entry name" value="BIOTIN"/>
    <property type="match status" value="1"/>
</dbReference>
<evidence type="ECO:0000256" key="2">
    <source>
        <dbReference type="ARBA" id="ARBA00022598"/>
    </source>
</evidence>
<dbReference type="Gene3D" id="2.40.50.100">
    <property type="match status" value="1"/>
</dbReference>
<proteinExistence type="predicted"/>
<evidence type="ECO:0000256" key="1">
    <source>
        <dbReference type="ARBA" id="ARBA00001953"/>
    </source>
</evidence>
<dbReference type="PROSITE" id="PS50979">
    <property type="entry name" value="BC"/>
    <property type="match status" value="1"/>
</dbReference>
<reference evidence="11" key="1">
    <citation type="journal article" date="2019" name="Int. J. Syst. Evol. Microbiol.">
        <title>The Global Catalogue of Microorganisms (GCM) 10K type strain sequencing project: providing services to taxonomists for standard genome sequencing and annotation.</title>
        <authorList>
            <consortium name="The Broad Institute Genomics Platform"/>
            <consortium name="The Broad Institute Genome Sequencing Center for Infectious Disease"/>
            <person name="Wu L."/>
            <person name="Ma J."/>
        </authorList>
    </citation>
    <scope>NUCLEOTIDE SEQUENCE [LARGE SCALE GENOMIC DNA]</scope>
    <source>
        <strain evidence="11">CGMCC 4.7400</strain>
    </source>
</reference>
<name>A0ABW2W9J0_9ACTN</name>
<dbReference type="InterPro" id="IPR011053">
    <property type="entry name" value="Single_hybrid_motif"/>
</dbReference>
<gene>
    <name evidence="10" type="ORF">ACFQZ6_16065</name>
</gene>
<keyword evidence="4 6" id="KW-0067">ATP-binding</keyword>
<dbReference type="InterPro" id="IPR005481">
    <property type="entry name" value="BC-like_N"/>
</dbReference>
<evidence type="ECO:0000259" key="9">
    <source>
        <dbReference type="PROSITE" id="PS50979"/>
    </source>
</evidence>
<dbReference type="InterPro" id="IPR016185">
    <property type="entry name" value="PreATP-grasp_dom_sf"/>
</dbReference>
<keyword evidence="3 6" id="KW-0547">Nucleotide-binding</keyword>
<dbReference type="PROSITE" id="PS50968">
    <property type="entry name" value="BIOTINYL_LIPOYL"/>
    <property type="match status" value="1"/>
</dbReference>
<dbReference type="Pfam" id="PF02785">
    <property type="entry name" value="Biotin_carb_C"/>
    <property type="match status" value="1"/>
</dbReference>
<dbReference type="SUPFAM" id="SSF56059">
    <property type="entry name" value="Glutathione synthetase ATP-binding domain-like"/>
    <property type="match status" value="1"/>
</dbReference>
<dbReference type="InterPro" id="IPR005479">
    <property type="entry name" value="CPAse_ATP-bd"/>
</dbReference>
<evidence type="ECO:0000256" key="6">
    <source>
        <dbReference type="PROSITE-ProRule" id="PRU00409"/>
    </source>
</evidence>
<evidence type="ECO:0000259" key="8">
    <source>
        <dbReference type="PROSITE" id="PS50975"/>
    </source>
</evidence>
<evidence type="ECO:0000313" key="10">
    <source>
        <dbReference type="EMBL" id="MFD0315714.1"/>
    </source>
</evidence>
<dbReference type="InterPro" id="IPR048429">
    <property type="entry name" value="MCC_alpha_BT"/>
</dbReference>
<dbReference type="Proteomes" id="UP001597023">
    <property type="component" value="Unassembled WGS sequence"/>
</dbReference>
<dbReference type="InterPro" id="IPR011761">
    <property type="entry name" value="ATP-grasp"/>
</dbReference>
<dbReference type="RefSeq" id="WP_381609266.1">
    <property type="nucleotide sequence ID" value="NZ_JBHTEB010000001.1"/>
</dbReference>
<dbReference type="InterPro" id="IPR000089">
    <property type="entry name" value="Biotin_lipoyl"/>
</dbReference>
<protein>
    <submittedName>
        <fullName evidence="10">Biotin carboxylase N-terminal domain-containing protein</fullName>
    </submittedName>
</protein>
<feature type="domain" description="Biotin carboxylation" evidence="9">
    <location>
        <begin position="1"/>
        <end position="424"/>
    </location>
</feature>
<dbReference type="EMBL" id="JBHTEB010000001">
    <property type="protein sequence ID" value="MFD0315714.1"/>
    <property type="molecule type" value="Genomic_DNA"/>
</dbReference>
<accession>A0ABW2W9J0</accession>
<dbReference type="Gene3D" id="3.30.470.20">
    <property type="entry name" value="ATP-grasp fold, B domain"/>
    <property type="match status" value="1"/>
</dbReference>
<comment type="cofactor">
    <cofactor evidence="1">
        <name>biotin</name>
        <dbReference type="ChEBI" id="CHEBI:57586"/>
    </cofactor>
</comment>
<dbReference type="SUPFAM" id="SSF51246">
    <property type="entry name" value="Rudiment single hybrid motif"/>
    <property type="match status" value="1"/>
</dbReference>
<keyword evidence="5" id="KW-0092">Biotin</keyword>
<feature type="domain" description="Lipoyl-binding" evidence="7">
    <location>
        <begin position="537"/>
        <end position="614"/>
    </location>
</feature>
<dbReference type="InterPro" id="IPR050856">
    <property type="entry name" value="Biotin_carboxylase_complex"/>
</dbReference>
<dbReference type="Pfam" id="PF00289">
    <property type="entry name" value="Biotin_carb_N"/>
    <property type="match status" value="1"/>
</dbReference>
<dbReference type="InterPro" id="IPR013815">
    <property type="entry name" value="ATP_grasp_subdomain_1"/>
</dbReference>
<dbReference type="SUPFAM" id="SSF51230">
    <property type="entry name" value="Single hybrid motif"/>
    <property type="match status" value="1"/>
</dbReference>
<evidence type="ECO:0000256" key="5">
    <source>
        <dbReference type="ARBA" id="ARBA00023267"/>
    </source>
</evidence>
<dbReference type="InterPro" id="IPR011764">
    <property type="entry name" value="Biotin_carboxylation_dom"/>
</dbReference>
<dbReference type="Pfam" id="PF02786">
    <property type="entry name" value="CPSase_L_D2"/>
    <property type="match status" value="1"/>
</dbReference>
<evidence type="ECO:0000256" key="4">
    <source>
        <dbReference type="ARBA" id="ARBA00022840"/>
    </source>
</evidence>
<keyword evidence="11" id="KW-1185">Reference proteome</keyword>
<dbReference type="Pfam" id="PF00364">
    <property type="entry name" value="Biotin_lipoyl"/>
    <property type="match status" value="1"/>
</dbReference>
<dbReference type="PROSITE" id="PS50975">
    <property type="entry name" value="ATP_GRASP"/>
    <property type="match status" value="1"/>
</dbReference>